<sequence>MTRSLRLPLPPPYGPLTVLETVDTVTGAVRYLVSARRLSGVFVFRPHPERDVAVPTRVAVEYGDGPDGHHRTGDRIDRPTVHGIDLIGGTVIDPARIEPLTRRDVTVHRSTGPLTRRPVPDRTADYVAAVIDTLRTHWQAQPGRDALMLTAARHSAPGRVRKVIHDELRPRRARRDLLNAEIHRYERLVEHLHKLAGMPATDATGADW</sequence>
<keyword evidence="2" id="KW-1185">Reference proteome</keyword>
<evidence type="ECO:0000313" key="1">
    <source>
        <dbReference type="EMBL" id="GAA1577344.1"/>
    </source>
</evidence>
<accession>A0ABN2DKQ9</accession>
<protein>
    <submittedName>
        <fullName evidence="1">Uncharacterized protein</fullName>
    </submittedName>
</protein>
<comment type="caution">
    <text evidence="1">The sequence shown here is derived from an EMBL/GenBank/DDBJ whole genome shotgun (WGS) entry which is preliminary data.</text>
</comment>
<organism evidence="1 2">
    <name type="scientific">Dactylosporangium maewongense</name>
    <dbReference type="NCBI Taxonomy" id="634393"/>
    <lineage>
        <taxon>Bacteria</taxon>
        <taxon>Bacillati</taxon>
        <taxon>Actinomycetota</taxon>
        <taxon>Actinomycetes</taxon>
        <taxon>Micromonosporales</taxon>
        <taxon>Micromonosporaceae</taxon>
        <taxon>Dactylosporangium</taxon>
    </lineage>
</organism>
<dbReference type="Proteomes" id="UP001501470">
    <property type="component" value="Unassembled WGS sequence"/>
</dbReference>
<name>A0ABN2DKQ9_9ACTN</name>
<gene>
    <name evidence="1" type="ORF">GCM10009827_118990</name>
</gene>
<proteinExistence type="predicted"/>
<reference evidence="1 2" key="1">
    <citation type="journal article" date="2019" name="Int. J. Syst. Evol. Microbiol.">
        <title>The Global Catalogue of Microorganisms (GCM) 10K type strain sequencing project: providing services to taxonomists for standard genome sequencing and annotation.</title>
        <authorList>
            <consortium name="The Broad Institute Genomics Platform"/>
            <consortium name="The Broad Institute Genome Sequencing Center for Infectious Disease"/>
            <person name="Wu L."/>
            <person name="Ma J."/>
        </authorList>
    </citation>
    <scope>NUCLEOTIDE SEQUENCE [LARGE SCALE GENOMIC DNA]</scope>
    <source>
        <strain evidence="1 2">JCM 15933</strain>
    </source>
</reference>
<dbReference type="EMBL" id="BAAAQD010000064">
    <property type="protein sequence ID" value="GAA1577344.1"/>
    <property type="molecule type" value="Genomic_DNA"/>
</dbReference>
<evidence type="ECO:0000313" key="2">
    <source>
        <dbReference type="Proteomes" id="UP001501470"/>
    </source>
</evidence>
<dbReference type="RefSeq" id="WP_344515792.1">
    <property type="nucleotide sequence ID" value="NZ_BAAAQD010000064.1"/>
</dbReference>